<evidence type="ECO:0000256" key="11">
    <source>
        <dbReference type="SAM" id="Phobius"/>
    </source>
</evidence>
<dbReference type="PANTHER" id="PTHR24416:SF525">
    <property type="entry name" value="INSULIN-LIKE RECEPTOR"/>
    <property type="match status" value="1"/>
</dbReference>
<feature type="binding site" evidence="10">
    <location>
        <position position="824"/>
    </location>
    <ligand>
        <name>ATP</name>
        <dbReference type="ChEBI" id="CHEBI:30616"/>
    </ligand>
</feature>
<dbReference type="SMART" id="SM00219">
    <property type="entry name" value="TyrKc"/>
    <property type="match status" value="1"/>
</dbReference>
<evidence type="ECO:0000256" key="1">
    <source>
        <dbReference type="ARBA" id="ARBA00004479"/>
    </source>
</evidence>
<evidence type="ECO:0000313" key="14">
    <source>
        <dbReference type="EMBL" id="CAF0831769.1"/>
    </source>
</evidence>
<feature type="signal peptide" evidence="12">
    <location>
        <begin position="1"/>
        <end position="16"/>
    </location>
</feature>
<dbReference type="Gene3D" id="3.30.200.20">
    <property type="entry name" value="Phosphorylase Kinase, domain 1"/>
    <property type="match status" value="1"/>
</dbReference>
<dbReference type="Gene3D" id="1.10.510.10">
    <property type="entry name" value="Transferase(Phosphotransferase) domain 1"/>
    <property type="match status" value="1"/>
</dbReference>
<evidence type="ECO:0000256" key="12">
    <source>
        <dbReference type="SAM" id="SignalP"/>
    </source>
</evidence>
<keyword evidence="6 10" id="KW-0067">ATP-binding</keyword>
<evidence type="ECO:0000256" key="7">
    <source>
        <dbReference type="ARBA" id="ARBA00022989"/>
    </source>
</evidence>
<keyword evidence="4" id="KW-0677">Repeat</keyword>
<dbReference type="OrthoDB" id="2146423at2759"/>
<name>A0A813UME4_9BILA</name>
<accession>A0A813UME4</accession>
<comment type="subcellular location">
    <subcellularLocation>
        <location evidence="1">Membrane</location>
        <topology evidence="1">Single-pass type I membrane protein</topology>
    </subcellularLocation>
</comment>
<evidence type="ECO:0000256" key="10">
    <source>
        <dbReference type="PROSITE-ProRule" id="PRU10141"/>
    </source>
</evidence>
<dbReference type="AlphaFoldDB" id="A0A813UME4"/>
<dbReference type="Proteomes" id="UP000663879">
    <property type="component" value="Unassembled WGS sequence"/>
</dbReference>
<comment type="caution">
    <text evidence="14">The sequence shown here is derived from an EMBL/GenBank/DDBJ whole genome shotgun (WGS) entry which is preliminary data.</text>
</comment>
<dbReference type="CDD" id="cd00192">
    <property type="entry name" value="PTKc"/>
    <property type="match status" value="1"/>
</dbReference>
<dbReference type="InterPro" id="IPR020635">
    <property type="entry name" value="Tyr_kinase_cat_dom"/>
</dbReference>
<proteinExistence type="predicted"/>
<protein>
    <recommendedName>
        <fullName evidence="13">Protein kinase domain-containing protein</fullName>
    </recommendedName>
</protein>
<keyword evidence="7 11" id="KW-1133">Transmembrane helix</keyword>
<evidence type="ECO:0000256" key="3">
    <source>
        <dbReference type="ARBA" id="ARBA00022729"/>
    </source>
</evidence>
<dbReference type="PROSITE" id="PS00109">
    <property type="entry name" value="PROTEIN_KINASE_TYR"/>
    <property type="match status" value="1"/>
</dbReference>
<feature type="domain" description="Protein kinase" evidence="13">
    <location>
        <begin position="792"/>
        <end position="1070"/>
    </location>
</feature>
<dbReference type="GO" id="GO:0004714">
    <property type="term" value="F:transmembrane receptor protein tyrosine kinase activity"/>
    <property type="evidence" value="ECO:0007669"/>
    <property type="project" value="UniProtKB-EC"/>
</dbReference>
<dbReference type="InterPro" id="IPR008266">
    <property type="entry name" value="Tyr_kinase_AS"/>
</dbReference>
<dbReference type="PRINTS" id="PR00109">
    <property type="entry name" value="TYRKINASE"/>
</dbReference>
<evidence type="ECO:0000256" key="4">
    <source>
        <dbReference type="ARBA" id="ARBA00022737"/>
    </source>
</evidence>
<dbReference type="SUPFAM" id="SSF56112">
    <property type="entry name" value="Protein kinase-like (PK-like)"/>
    <property type="match status" value="1"/>
</dbReference>
<dbReference type="PROSITE" id="PS50011">
    <property type="entry name" value="PROTEIN_KINASE_DOM"/>
    <property type="match status" value="1"/>
</dbReference>
<keyword evidence="8 11" id="KW-0472">Membrane</keyword>
<evidence type="ECO:0000256" key="9">
    <source>
        <dbReference type="ARBA" id="ARBA00051243"/>
    </source>
</evidence>
<evidence type="ECO:0000256" key="8">
    <source>
        <dbReference type="ARBA" id="ARBA00023136"/>
    </source>
</evidence>
<dbReference type="PANTHER" id="PTHR24416">
    <property type="entry name" value="TYROSINE-PROTEIN KINASE RECEPTOR"/>
    <property type="match status" value="1"/>
</dbReference>
<dbReference type="InterPro" id="IPR050122">
    <property type="entry name" value="RTK"/>
</dbReference>
<reference evidence="14" key="1">
    <citation type="submission" date="2021-02" db="EMBL/GenBank/DDBJ databases">
        <authorList>
            <person name="Nowell W R."/>
        </authorList>
    </citation>
    <scope>NUCLEOTIDE SEQUENCE</scope>
    <source>
        <strain evidence="14">Ploen Becks lab</strain>
    </source>
</reference>
<dbReference type="InterPro" id="IPR011009">
    <property type="entry name" value="Kinase-like_dom_sf"/>
</dbReference>
<dbReference type="InterPro" id="IPR001245">
    <property type="entry name" value="Ser-Thr/Tyr_kinase_cat_dom"/>
</dbReference>
<gene>
    <name evidence="14" type="ORF">OXX778_LOCUS8003</name>
</gene>
<dbReference type="GO" id="GO:0007169">
    <property type="term" value="P:cell surface receptor protein tyrosine kinase signaling pathway"/>
    <property type="evidence" value="ECO:0007669"/>
    <property type="project" value="TreeGrafter"/>
</dbReference>
<organism evidence="14 15">
    <name type="scientific">Brachionus calyciflorus</name>
    <dbReference type="NCBI Taxonomy" id="104777"/>
    <lineage>
        <taxon>Eukaryota</taxon>
        <taxon>Metazoa</taxon>
        <taxon>Spiralia</taxon>
        <taxon>Gnathifera</taxon>
        <taxon>Rotifera</taxon>
        <taxon>Eurotatoria</taxon>
        <taxon>Monogononta</taxon>
        <taxon>Pseudotrocha</taxon>
        <taxon>Ploima</taxon>
        <taxon>Brachionidae</taxon>
        <taxon>Brachionus</taxon>
    </lineage>
</organism>
<evidence type="ECO:0000256" key="6">
    <source>
        <dbReference type="ARBA" id="ARBA00022840"/>
    </source>
</evidence>
<comment type="catalytic activity">
    <reaction evidence="9">
        <text>L-tyrosyl-[protein] + ATP = O-phospho-L-tyrosyl-[protein] + ADP + H(+)</text>
        <dbReference type="Rhea" id="RHEA:10596"/>
        <dbReference type="Rhea" id="RHEA-COMP:10136"/>
        <dbReference type="Rhea" id="RHEA-COMP:20101"/>
        <dbReference type="ChEBI" id="CHEBI:15378"/>
        <dbReference type="ChEBI" id="CHEBI:30616"/>
        <dbReference type="ChEBI" id="CHEBI:46858"/>
        <dbReference type="ChEBI" id="CHEBI:61978"/>
        <dbReference type="ChEBI" id="CHEBI:456216"/>
        <dbReference type="EC" id="2.7.10.1"/>
    </reaction>
</comment>
<keyword evidence="5 10" id="KW-0547">Nucleotide-binding</keyword>
<keyword evidence="15" id="KW-1185">Reference proteome</keyword>
<evidence type="ECO:0000259" key="13">
    <source>
        <dbReference type="PROSITE" id="PS50011"/>
    </source>
</evidence>
<evidence type="ECO:0000313" key="15">
    <source>
        <dbReference type="Proteomes" id="UP000663879"/>
    </source>
</evidence>
<feature type="transmembrane region" description="Helical" evidence="11">
    <location>
        <begin position="712"/>
        <end position="737"/>
    </location>
</feature>
<dbReference type="EMBL" id="CAJNOC010001067">
    <property type="protein sequence ID" value="CAF0831769.1"/>
    <property type="molecule type" value="Genomic_DNA"/>
</dbReference>
<evidence type="ECO:0000256" key="2">
    <source>
        <dbReference type="ARBA" id="ARBA00022692"/>
    </source>
</evidence>
<dbReference type="Pfam" id="PF07714">
    <property type="entry name" value="PK_Tyr_Ser-Thr"/>
    <property type="match status" value="1"/>
</dbReference>
<keyword evidence="3 12" id="KW-0732">Signal</keyword>
<dbReference type="GO" id="GO:0005886">
    <property type="term" value="C:plasma membrane"/>
    <property type="evidence" value="ECO:0007669"/>
    <property type="project" value="TreeGrafter"/>
</dbReference>
<dbReference type="GO" id="GO:0043235">
    <property type="term" value="C:receptor complex"/>
    <property type="evidence" value="ECO:0007669"/>
    <property type="project" value="TreeGrafter"/>
</dbReference>
<dbReference type="InterPro" id="IPR000719">
    <property type="entry name" value="Prot_kinase_dom"/>
</dbReference>
<feature type="chain" id="PRO_5032943929" description="Protein kinase domain-containing protein" evidence="12">
    <location>
        <begin position="17"/>
        <end position="1142"/>
    </location>
</feature>
<evidence type="ECO:0000256" key="5">
    <source>
        <dbReference type="ARBA" id="ARBA00022741"/>
    </source>
</evidence>
<dbReference type="PROSITE" id="PS00107">
    <property type="entry name" value="PROTEIN_KINASE_ATP"/>
    <property type="match status" value="1"/>
</dbReference>
<dbReference type="InterPro" id="IPR017441">
    <property type="entry name" value="Protein_kinase_ATP_BS"/>
</dbReference>
<sequence>MFFQILISILVSTISCINYNYTVKSWTDLFGCHDLVNFSYNSKLDMIFFNEQNPNLQSQLIGVKNQNQLVQIIFQNSNIYQEILIKEFESKITLVEPKWEFERVYIVTFNELKNQSKIYEIDLVYKTIVEIVIFSLTYDQKLILTSDPFHGTVTYIVDNYFNIVNTNYLNLSQKSTQTNFKYLGKNENFLSESAYCIKSKYGSFEFVLTSSVIDGYESVQTYYIKTKFKYFKCLINVNSRCTCAPIKNLEFKENFMKISNYYSTNKCSLANREDISIQIENKKSYFKKHDDEFKKCLRICSKPQWKKELLYYDENSTLSYKDECINKWSINSSFEQFGIALEKGQNDTLLDNVYRLRINYYQEILNQIISSCSKFELSFKYSVFYRKLENFEEINQAALNSYSSNSSQESTIEILIDKNSAYEFNVFIQSPFDYKSFNLGTYLISQNYDLKDPENFTVPLYQKVKIDQNPIIYADNWYEHISANVAIISVFSESLNTDSIVNYILTDNNTGNSTIRKVQIDANGIESKLSKRLSIFKIENLNEDTVYNLRVFSEPEPNEISSFSNLIKFKTLKRPYFKIDSILSDSVYIDVHLYCKLVIEESNLNFYYKKIENACHLFKVYVKQETGDIWEQRMSVLVPDKTVKELPDYGDNFFHVKIWVKNLSSLTNYSIKIDLETYFSNINTMRLSSDGHILSSNIVKFRTREPFKNTNFGYIALVIIFFLSMVITSFLIMTIYLRKTNRIFFLNLKRKEFLEHERDKFLNANMLYSFTIGKKEFQQEIEKLNKIDEKNLELLRSIGKGAFGQVYEGLLRINGQEIPVAIKKLKENVYSSEKLDLIREAVALSSFDHPNLLKLYGICSFKNELNQLEVKFVLTELMNNRDLLSYLKLCRKTGQCVEYKKAVKIFMDISNACVYLESKGFIHRDLAARNCLVHVETKTNNNDLIVKLGDFGMSKELCTFPVKDYYKQMNSNDKLLPIRWMSPESISDGVYSSKTDVWSFGVIVWEVMTLGFHPFNGMDNFQVMEYIKNGGTLHIPIKCPLEMRNLMMSCWNKLSEKRPSFEEIFNYLVLIYQDKLNLDKNNNVIPIFDETYFSEISNFKISPNGSLKKVSNSSEFNDEGFSDLFSETHESSFNKENKSLIN</sequence>
<keyword evidence="2 11" id="KW-0812">Transmembrane</keyword>
<dbReference type="GO" id="GO:0005524">
    <property type="term" value="F:ATP binding"/>
    <property type="evidence" value="ECO:0007669"/>
    <property type="project" value="UniProtKB-UniRule"/>
</dbReference>